<organism evidence="2 3">
    <name type="scientific">Cytospora schulzeri</name>
    <dbReference type="NCBI Taxonomy" id="448051"/>
    <lineage>
        <taxon>Eukaryota</taxon>
        <taxon>Fungi</taxon>
        <taxon>Dikarya</taxon>
        <taxon>Ascomycota</taxon>
        <taxon>Pezizomycotina</taxon>
        <taxon>Sordariomycetes</taxon>
        <taxon>Sordariomycetidae</taxon>
        <taxon>Diaporthales</taxon>
        <taxon>Cytosporaceae</taxon>
        <taxon>Cytospora</taxon>
    </lineage>
</organism>
<feature type="domain" description="DUF7708" evidence="1">
    <location>
        <begin position="56"/>
        <end position="152"/>
    </location>
</feature>
<dbReference type="PANTHER" id="PTHR10039">
    <property type="entry name" value="AMELOGENIN"/>
    <property type="match status" value="1"/>
</dbReference>
<dbReference type="InterPro" id="IPR056125">
    <property type="entry name" value="DUF7708"/>
</dbReference>
<name>A0A423WMQ4_9PEZI</name>
<sequence length="274" mass="31376">MRTAFLDLEKTITPQDSKDFAASTLQTVRQEALEIEKGLAARQSLRNMRRLMPLFTTLEHYAKSVDTLCNGTPFMPWIWAPITLILRVASEYVEAFDEIIKGYTRIAESLQRIQILSETFTGDDQFHQVLATFYADILEFHKHAYKFVRRSGMFLYARLVLDFISSNVFIRGEELRSSINQLPRELSDFYRRIVSQIVAPLDLNSVDHIRCIFGWISFARRPLRIAELLSAVAFSDGDPDIDLPAPSYILDICGSLVEERSDGTVSFIHVSVQE</sequence>
<evidence type="ECO:0000259" key="1">
    <source>
        <dbReference type="Pfam" id="PF24809"/>
    </source>
</evidence>
<keyword evidence="3" id="KW-1185">Reference proteome</keyword>
<dbReference type="AlphaFoldDB" id="A0A423WMQ4"/>
<evidence type="ECO:0000313" key="3">
    <source>
        <dbReference type="Proteomes" id="UP000283895"/>
    </source>
</evidence>
<accession>A0A423WMQ4</accession>
<proteinExistence type="predicted"/>
<protein>
    <recommendedName>
        <fullName evidence="1">DUF7708 domain-containing protein</fullName>
    </recommendedName>
</protein>
<dbReference type="OrthoDB" id="7464126at2759"/>
<dbReference type="EMBL" id="LKEA01000014">
    <property type="protein sequence ID" value="ROW04582.1"/>
    <property type="molecule type" value="Genomic_DNA"/>
</dbReference>
<evidence type="ECO:0000313" key="2">
    <source>
        <dbReference type="EMBL" id="ROW04582.1"/>
    </source>
</evidence>
<comment type="caution">
    <text evidence="2">The sequence shown here is derived from an EMBL/GenBank/DDBJ whole genome shotgun (WGS) entry which is preliminary data.</text>
</comment>
<reference evidence="2 3" key="1">
    <citation type="submission" date="2015-09" db="EMBL/GenBank/DDBJ databases">
        <title>Host preference determinants of Valsa canker pathogens revealed by comparative genomics.</title>
        <authorList>
            <person name="Yin Z."/>
            <person name="Huang L."/>
        </authorList>
    </citation>
    <scope>NUCLEOTIDE SEQUENCE [LARGE SCALE GENOMIC DNA]</scope>
    <source>
        <strain evidence="2 3">03-1</strain>
    </source>
</reference>
<gene>
    <name evidence="2" type="ORF">VMCG_05056</name>
</gene>
<dbReference type="PANTHER" id="PTHR10039:SF14">
    <property type="entry name" value="NACHT DOMAIN-CONTAINING PROTEIN"/>
    <property type="match status" value="1"/>
</dbReference>
<dbReference type="Proteomes" id="UP000283895">
    <property type="component" value="Unassembled WGS sequence"/>
</dbReference>
<dbReference type="Pfam" id="PF24809">
    <property type="entry name" value="DUF7708"/>
    <property type="match status" value="1"/>
</dbReference>